<dbReference type="eggNOG" id="COG1947">
    <property type="taxonomic scope" value="Bacteria"/>
</dbReference>
<dbReference type="PRINTS" id="PR00958">
    <property type="entry name" value="HOMSERKINASE"/>
</dbReference>
<dbReference type="EMBL" id="CP002048">
    <property type="protein sequence ID" value="ADI00901.1"/>
    <property type="molecule type" value="Genomic_DNA"/>
</dbReference>
<dbReference type="KEGG" id="slp:Slip_0101"/>
<sequence length="339" mass="36774">MPGLWLITGVGGLAFFFGYNIIEAVDKAANEEGKTMLKTVTIEAPAKINLTLDVKGRRPDGYHEIETVMHQIDLVDRVSLRVSSEGIKVTADSPELPCAEDNLAFRAAVEFFRQVGATGGVEVFIHKRIPVGAGLAGGSSDAAAVIKGLNRLYGDRLTPDEMLDLGAKIGSDVPFCILGGTALARGRGEIVTPLFTDMTLALVLVKPDFAVSTKEVYERFDKVQIFERPDTDEVMRGLLCKDVEMICRGMGNVLEAVTTAWFPEVARIKQRMKGLGAIAALMSGSGPSVFGVFQEEGVAREAFGRFKLEYREVYLTKSYRKGEGKDAGKQTDSCETGHV</sequence>
<name>D7CIN6_SYNLT</name>
<evidence type="ECO:0000259" key="10">
    <source>
        <dbReference type="Pfam" id="PF00288"/>
    </source>
</evidence>
<feature type="active site" evidence="9">
    <location>
        <position position="172"/>
    </location>
</feature>
<feature type="domain" description="GHMP kinase C-terminal" evidence="11">
    <location>
        <begin position="241"/>
        <end position="306"/>
    </location>
</feature>
<dbReference type="NCBIfam" id="TIGR00154">
    <property type="entry name" value="ispE"/>
    <property type="match status" value="1"/>
</dbReference>
<dbReference type="SUPFAM" id="SSF54211">
    <property type="entry name" value="Ribosomal protein S5 domain 2-like"/>
    <property type="match status" value="1"/>
</dbReference>
<dbReference type="Proteomes" id="UP000000378">
    <property type="component" value="Chromosome"/>
</dbReference>
<keyword evidence="6 9" id="KW-0418">Kinase</keyword>
<organism evidence="12 13">
    <name type="scientific">Syntrophothermus lipocalidus (strain DSM 12680 / TGB-C1)</name>
    <dbReference type="NCBI Taxonomy" id="643648"/>
    <lineage>
        <taxon>Bacteria</taxon>
        <taxon>Bacillati</taxon>
        <taxon>Bacillota</taxon>
        <taxon>Clostridia</taxon>
        <taxon>Eubacteriales</taxon>
        <taxon>Syntrophomonadaceae</taxon>
        <taxon>Syntrophothermus</taxon>
    </lineage>
</organism>
<reference evidence="12 13" key="2">
    <citation type="journal article" date="2010" name="Stand. Genomic Sci.">
        <title>Complete genome sequence of Syntrophothermus lipocalidus type strain (TGB-C1).</title>
        <authorList>
            <person name="Djao O.D."/>
            <person name="Zhang X."/>
            <person name="Lucas S."/>
            <person name="Lapidus A."/>
            <person name="Del Rio T.G."/>
            <person name="Nolan M."/>
            <person name="Tice H."/>
            <person name="Cheng J.F."/>
            <person name="Han C."/>
            <person name="Tapia R."/>
            <person name="Goodwin L."/>
            <person name="Pitluck S."/>
            <person name="Liolios K."/>
            <person name="Ivanova N."/>
            <person name="Mavromatis K."/>
            <person name="Mikhailova N."/>
            <person name="Ovchinnikova G."/>
            <person name="Pati A."/>
            <person name="Brambilla E."/>
            <person name="Chen A."/>
            <person name="Palaniappan K."/>
            <person name="Land M."/>
            <person name="Hauser L."/>
            <person name="Chang Y.J."/>
            <person name="Jeffries C.D."/>
            <person name="Rohde M."/>
            <person name="Sikorski J."/>
            <person name="Spring S."/>
            <person name="Goker M."/>
            <person name="Detter J.C."/>
            <person name="Woyke T."/>
            <person name="Bristow J."/>
            <person name="Eisen J.A."/>
            <person name="Markowitz V."/>
            <person name="Hugenholtz P."/>
            <person name="Kyrpides N.C."/>
            <person name="Klenk H.P."/>
        </authorList>
    </citation>
    <scope>NUCLEOTIDE SEQUENCE [LARGE SCALE GENOMIC DNA]</scope>
    <source>
        <strain evidence="13">DSM 12680 / TGB-C1</strain>
    </source>
</reference>
<dbReference type="InterPro" id="IPR014721">
    <property type="entry name" value="Ribsml_uS5_D2-typ_fold_subgr"/>
</dbReference>
<dbReference type="GO" id="GO:0005524">
    <property type="term" value="F:ATP binding"/>
    <property type="evidence" value="ECO:0007669"/>
    <property type="project" value="UniProtKB-UniRule"/>
</dbReference>
<dbReference type="Gene3D" id="3.30.230.10">
    <property type="match status" value="1"/>
</dbReference>
<evidence type="ECO:0000256" key="8">
    <source>
        <dbReference type="ARBA" id="ARBA00032554"/>
    </source>
</evidence>
<feature type="binding site" evidence="9">
    <location>
        <begin position="130"/>
        <end position="140"/>
    </location>
    <ligand>
        <name>ATP</name>
        <dbReference type="ChEBI" id="CHEBI:30616"/>
    </ligand>
</feature>
<keyword evidence="7 9" id="KW-0067">ATP-binding</keyword>
<keyword evidence="9" id="KW-0414">Isoprene biosynthesis</keyword>
<evidence type="ECO:0000313" key="13">
    <source>
        <dbReference type="Proteomes" id="UP000000378"/>
    </source>
</evidence>
<feature type="domain" description="GHMP kinase N-terminal" evidence="10">
    <location>
        <begin position="102"/>
        <end position="180"/>
    </location>
</feature>
<dbReference type="HOGENOM" id="CLU_053057_1_1_9"/>
<evidence type="ECO:0000259" key="11">
    <source>
        <dbReference type="Pfam" id="PF08544"/>
    </source>
</evidence>
<dbReference type="AlphaFoldDB" id="D7CIN6"/>
<dbReference type="InterPro" id="IPR006204">
    <property type="entry name" value="GHMP_kinase_N_dom"/>
</dbReference>
<dbReference type="GO" id="GO:0050515">
    <property type="term" value="F:4-(cytidine 5'-diphospho)-2-C-methyl-D-erythritol kinase activity"/>
    <property type="evidence" value="ECO:0007669"/>
    <property type="project" value="UniProtKB-UniRule"/>
</dbReference>
<gene>
    <name evidence="9" type="primary">ispE</name>
    <name evidence="12" type="ordered locus">Slip_0101</name>
</gene>
<evidence type="ECO:0000256" key="5">
    <source>
        <dbReference type="ARBA" id="ARBA00022741"/>
    </source>
</evidence>
<reference evidence="13" key="1">
    <citation type="journal article" date="2010" name="Stand. Genomic Sci.">
        <title>Complete genome sequence of Syntrophothermus lipocalidus type strain (TGB-C1T).</title>
        <authorList>
            <consortium name="US DOE Joint Genome Institute (JGI-PGF)"/>
            <person name="Djao O."/>
            <person name="Zhang X."/>
            <person name="Lucas S."/>
            <person name="Lapidus A."/>
            <person name="Glavina Del Rio T."/>
            <person name="Nolan M."/>
            <person name="Tice H."/>
            <person name="Cheng J."/>
            <person name="Han C."/>
            <person name="Tapia R."/>
            <person name="Goodwin L."/>
            <person name="Pitluck S."/>
            <person name="Liolios K."/>
            <person name="Ivanova N."/>
            <person name="Mavromatis K."/>
            <person name="Mikhailova N."/>
            <person name="Ovchinnikova G."/>
            <person name="Pati A."/>
            <person name="Brambilla E."/>
            <person name="Chen A."/>
            <person name="Palaniappan K."/>
            <person name="Land M."/>
            <person name="Hauser L."/>
            <person name="Chang Y."/>
            <person name="Jeffries C."/>
            <person name="Rohde M."/>
            <person name="Sikorski J."/>
            <person name="Spring S."/>
            <person name="Goker M."/>
            <person name="Detter J."/>
            <person name="Woyke T."/>
            <person name="Bristow J."/>
            <person name="Eisen J."/>
            <person name="Markowitz V."/>
            <person name="Hugenholtz P."/>
            <person name="Kyrpides N."/>
            <person name="Klenk H."/>
        </authorList>
    </citation>
    <scope>NUCLEOTIDE SEQUENCE [LARGE SCALE GENOMIC DNA]</scope>
    <source>
        <strain evidence="13">DSM 12680 / TGB-C1</strain>
    </source>
</reference>
<dbReference type="InterPro" id="IPR004424">
    <property type="entry name" value="IspE"/>
</dbReference>
<evidence type="ECO:0000256" key="3">
    <source>
        <dbReference type="ARBA" id="ARBA00017473"/>
    </source>
</evidence>
<keyword evidence="4 9" id="KW-0808">Transferase</keyword>
<comment type="function">
    <text evidence="9">Catalyzes the phosphorylation of the position 2 hydroxy group of 4-diphosphocytidyl-2C-methyl-D-erythritol.</text>
</comment>
<dbReference type="InterPro" id="IPR013750">
    <property type="entry name" value="GHMP_kinase_C_dom"/>
</dbReference>
<dbReference type="InterPro" id="IPR036554">
    <property type="entry name" value="GHMP_kinase_C_sf"/>
</dbReference>
<dbReference type="Pfam" id="PF00288">
    <property type="entry name" value="GHMP_kinases_N"/>
    <property type="match status" value="1"/>
</dbReference>
<evidence type="ECO:0000256" key="9">
    <source>
        <dbReference type="HAMAP-Rule" id="MF_00061"/>
    </source>
</evidence>
<dbReference type="Pfam" id="PF08544">
    <property type="entry name" value="GHMP_kinases_C"/>
    <property type="match status" value="1"/>
</dbReference>
<proteinExistence type="inferred from homology"/>
<feature type="active site" evidence="9">
    <location>
        <position position="47"/>
    </location>
</feature>
<dbReference type="GO" id="GO:0019288">
    <property type="term" value="P:isopentenyl diphosphate biosynthetic process, methylerythritol 4-phosphate pathway"/>
    <property type="evidence" value="ECO:0007669"/>
    <property type="project" value="UniProtKB-UniRule"/>
</dbReference>
<evidence type="ECO:0000256" key="2">
    <source>
        <dbReference type="ARBA" id="ARBA00012052"/>
    </source>
</evidence>
<accession>D7CIN6</accession>
<dbReference type="EC" id="2.7.1.148" evidence="2 9"/>
<evidence type="ECO:0000256" key="7">
    <source>
        <dbReference type="ARBA" id="ARBA00022840"/>
    </source>
</evidence>
<comment type="pathway">
    <text evidence="9">Isoprenoid biosynthesis; isopentenyl diphosphate biosynthesis via DXP pathway; isopentenyl diphosphate from 1-deoxy-D-xylulose 5-phosphate: step 3/6.</text>
</comment>
<dbReference type="InterPro" id="IPR020568">
    <property type="entry name" value="Ribosomal_Su5_D2-typ_SF"/>
</dbReference>
<dbReference type="RefSeq" id="WP_013174305.1">
    <property type="nucleotide sequence ID" value="NC_014220.1"/>
</dbReference>
<comment type="similarity">
    <text evidence="1 9">Belongs to the GHMP kinase family. IspE subfamily.</text>
</comment>
<dbReference type="Gene3D" id="3.30.70.890">
    <property type="entry name" value="GHMP kinase, C-terminal domain"/>
    <property type="match status" value="1"/>
</dbReference>
<evidence type="ECO:0000256" key="6">
    <source>
        <dbReference type="ARBA" id="ARBA00022777"/>
    </source>
</evidence>
<dbReference type="PANTHER" id="PTHR43527:SF2">
    <property type="entry name" value="4-DIPHOSPHOCYTIDYL-2-C-METHYL-D-ERYTHRITOL KINASE, CHLOROPLASTIC"/>
    <property type="match status" value="1"/>
</dbReference>
<comment type="catalytic activity">
    <reaction evidence="9">
        <text>4-CDP-2-C-methyl-D-erythritol + ATP = 4-CDP-2-C-methyl-D-erythritol 2-phosphate + ADP + H(+)</text>
        <dbReference type="Rhea" id="RHEA:18437"/>
        <dbReference type="ChEBI" id="CHEBI:15378"/>
        <dbReference type="ChEBI" id="CHEBI:30616"/>
        <dbReference type="ChEBI" id="CHEBI:57823"/>
        <dbReference type="ChEBI" id="CHEBI:57919"/>
        <dbReference type="ChEBI" id="CHEBI:456216"/>
        <dbReference type="EC" id="2.7.1.148"/>
    </reaction>
</comment>
<dbReference type="UniPathway" id="UPA00056">
    <property type="reaction ID" value="UER00094"/>
</dbReference>
<dbReference type="PANTHER" id="PTHR43527">
    <property type="entry name" value="4-DIPHOSPHOCYTIDYL-2-C-METHYL-D-ERYTHRITOL KINASE, CHLOROPLASTIC"/>
    <property type="match status" value="1"/>
</dbReference>
<dbReference type="SUPFAM" id="SSF55060">
    <property type="entry name" value="GHMP Kinase, C-terminal domain"/>
    <property type="match status" value="1"/>
</dbReference>
<evidence type="ECO:0000313" key="12">
    <source>
        <dbReference type="EMBL" id="ADI00901.1"/>
    </source>
</evidence>
<evidence type="ECO:0000256" key="4">
    <source>
        <dbReference type="ARBA" id="ARBA00022679"/>
    </source>
</evidence>
<keyword evidence="13" id="KW-1185">Reference proteome</keyword>
<evidence type="ECO:0000256" key="1">
    <source>
        <dbReference type="ARBA" id="ARBA00009684"/>
    </source>
</evidence>
<protein>
    <recommendedName>
        <fullName evidence="3 9">4-diphosphocytidyl-2-C-methyl-D-erythritol kinase</fullName>
        <shortName evidence="9">CMK</shortName>
        <ecNumber evidence="2 9">2.7.1.148</ecNumber>
    </recommendedName>
    <alternativeName>
        <fullName evidence="8 9">4-(cytidine-5'-diphospho)-2-C-methyl-D-erythritol kinase</fullName>
    </alternativeName>
</protein>
<keyword evidence="5 9" id="KW-0547">Nucleotide-binding</keyword>
<dbReference type="STRING" id="643648.Slip_0101"/>
<dbReference type="HAMAP" id="MF_00061">
    <property type="entry name" value="IspE"/>
    <property type="match status" value="1"/>
</dbReference>
<dbReference type="GO" id="GO:0016114">
    <property type="term" value="P:terpenoid biosynthetic process"/>
    <property type="evidence" value="ECO:0007669"/>
    <property type="project" value="UniProtKB-UniRule"/>
</dbReference>